<evidence type="ECO:0000256" key="1">
    <source>
        <dbReference type="ARBA" id="ARBA00005537"/>
    </source>
</evidence>
<dbReference type="AlphaFoldDB" id="A0ABD2W7E1"/>
<evidence type="ECO:0008006" key="7">
    <source>
        <dbReference type="Google" id="ProtNLM"/>
    </source>
</evidence>
<dbReference type="Proteomes" id="UP001627154">
    <property type="component" value="Unassembled WGS sequence"/>
</dbReference>
<evidence type="ECO:0000256" key="4">
    <source>
        <dbReference type="SAM" id="MobiDB-lite"/>
    </source>
</evidence>
<accession>A0ABD2W7E1</accession>
<name>A0ABD2W7E1_9HYME</name>
<dbReference type="PANTHER" id="PTHR12186:SF2">
    <property type="entry name" value="FGFR1 ONCOGENE PARTNER 2 HOMOLOG"/>
    <property type="match status" value="1"/>
</dbReference>
<proteinExistence type="inferred from homology"/>
<organism evidence="5 6">
    <name type="scientific">Trichogramma kaykai</name>
    <dbReference type="NCBI Taxonomy" id="54128"/>
    <lineage>
        <taxon>Eukaryota</taxon>
        <taxon>Metazoa</taxon>
        <taxon>Ecdysozoa</taxon>
        <taxon>Arthropoda</taxon>
        <taxon>Hexapoda</taxon>
        <taxon>Insecta</taxon>
        <taxon>Pterygota</taxon>
        <taxon>Neoptera</taxon>
        <taxon>Endopterygota</taxon>
        <taxon>Hymenoptera</taxon>
        <taxon>Apocrita</taxon>
        <taxon>Proctotrupomorpha</taxon>
        <taxon>Chalcidoidea</taxon>
        <taxon>Trichogrammatidae</taxon>
        <taxon>Trichogramma</taxon>
    </lineage>
</organism>
<sequence length="340" mass="39510">MRNQSNNTSAKMALTFQQIILDAGKLVNDLTQQENTADVLICEIQSVCNQIDSMKQYQEDLETLNSQASNQKRQEIIAGFQKGNNNYFRELRAENKDLRLALEDYQKAMEQIMSKYRQQTAYFLKQTKQNYTALPNSCPVNSQNKCLQVIAAQADKINEMASVMRRASEMGEEMEMSHIEMLSQLKLENEELRGLLEISNQYYHPKLQNDIDNKNGHKCCKDIQTCSKLVQTEPNIVVKQDDINLDPCDTSDASTVSEPEYPNKDYEVYDSIFGVKWTKEEKDEELNKDLKEEKNKEQKNEIKDEIKSELKDELKIEIKDEMKSESKEELQDKKEVLEKE</sequence>
<dbReference type="InterPro" id="IPR008555">
    <property type="entry name" value="SIKE"/>
</dbReference>
<comment type="caution">
    <text evidence="5">The sequence shown here is derived from an EMBL/GenBank/DDBJ whole genome shotgun (WGS) entry which is preliminary data.</text>
</comment>
<feature type="region of interest" description="Disordered" evidence="4">
    <location>
        <begin position="320"/>
        <end position="340"/>
    </location>
</feature>
<keyword evidence="2 3" id="KW-0175">Coiled coil</keyword>
<evidence type="ECO:0000313" key="5">
    <source>
        <dbReference type="EMBL" id="KAL3389032.1"/>
    </source>
</evidence>
<evidence type="ECO:0000256" key="2">
    <source>
        <dbReference type="ARBA" id="ARBA00023054"/>
    </source>
</evidence>
<feature type="coiled-coil region" evidence="3">
    <location>
        <begin position="54"/>
        <end position="115"/>
    </location>
</feature>
<dbReference type="Pfam" id="PF05769">
    <property type="entry name" value="SIKE"/>
    <property type="match status" value="1"/>
</dbReference>
<gene>
    <name evidence="5" type="ORF">TKK_015975</name>
</gene>
<protein>
    <recommendedName>
        <fullName evidence="7">F-BAR domain-containing protein</fullName>
    </recommendedName>
</protein>
<evidence type="ECO:0000313" key="6">
    <source>
        <dbReference type="Proteomes" id="UP001627154"/>
    </source>
</evidence>
<comment type="similarity">
    <text evidence="1">Belongs to the SIKE family.</text>
</comment>
<keyword evidence="6" id="KW-1185">Reference proteome</keyword>
<dbReference type="PANTHER" id="PTHR12186">
    <property type="entry name" value="SIKE FAMILY MEMBER"/>
    <property type="match status" value="1"/>
</dbReference>
<dbReference type="EMBL" id="JBJJXI010000124">
    <property type="protein sequence ID" value="KAL3389032.1"/>
    <property type="molecule type" value="Genomic_DNA"/>
</dbReference>
<evidence type="ECO:0000256" key="3">
    <source>
        <dbReference type="SAM" id="Coils"/>
    </source>
</evidence>
<reference evidence="5 6" key="1">
    <citation type="journal article" date="2024" name="bioRxiv">
        <title>A reference genome for Trichogramma kaykai: A tiny desert-dwelling parasitoid wasp with competing sex-ratio distorters.</title>
        <authorList>
            <person name="Culotta J."/>
            <person name="Lindsey A.R."/>
        </authorList>
    </citation>
    <scope>NUCLEOTIDE SEQUENCE [LARGE SCALE GENOMIC DNA]</scope>
    <source>
        <strain evidence="5 6">KSX58</strain>
    </source>
</reference>